<dbReference type="AlphaFoldDB" id="A0A1F6FH37"/>
<reference evidence="4 5" key="1">
    <citation type="journal article" date="2016" name="Nat. Commun.">
        <title>Thousands of microbial genomes shed light on interconnected biogeochemical processes in an aquifer system.</title>
        <authorList>
            <person name="Anantharaman K."/>
            <person name="Brown C.T."/>
            <person name="Hug L.A."/>
            <person name="Sharon I."/>
            <person name="Castelle C.J."/>
            <person name="Probst A.J."/>
            <person name="Thomas B.C."/>
            <person name="Singh A."/>
            <person name="Wilkins M.J."/>
            <person name="Karaoz U."/>
            <person name="Brodie E.L."/>
            <person name="Williams K.H."/>
            <person name="Hubbard S.S."/>
            <person name="Banfield J.F."/>
        </authorList>
    </citation>
    <scope>NUCLEOTIDE SEQUENCE [LARGE SCALE GENOMIC DNA]</scope>
</reference>
<keyword evidence="2" id="KW-0472">Membrane</keyword>
<comment type="caution">
    <text evidence="4">The sequence shown here is derived from an EMBL/GenBank/DDBJ whole genome shotgun (WGS) entry which is preliminary data.</text>
</comment>
<name>A0A1F6FH37_9BACT</name>
<dbReference type="InterPro" id="IPR001107">
    <property type="entry name" value="Band_7"/>
</dbReference>
<dbReference type="SUPFAM" id="SSF117892">
    <property type="entry name" value="Band 7/SPFH domain"/>
    <property type="match status" value="1"/>
</dbReference>
<evidence type="ECO:0000256" key="1">
    <source>
        <dbReference type="SAM" id="MobiDB-lite"/>
    </source>
</evidence>
<protein>
    <recommendedName>
        <fullName evidence="3">Band 7 domain-containing protein</fullName>
    </recommendedName>
</protein>
<accession>A0A1F6FH37</accession>
<keyword evidence="2" id="KW-0812">Transmembrane</keyword>
<feature type="transmembrane region" description="Helical" evidence="2">
    <location>
        <begin position="6"/>
        <end position="27"/>
    </location>
</feature>
<gene>
    <name evidence="4" type="ORF">A3G90_03900</name>
</gene>
<evidence type="ECO:0000313" key="5">
    <source>
        <dbReference type="Proteomes" id="UP000177325"/>
    </source>
</evidence>
<sequence length="464" mass="50499">MFSIPVLIGFVLVSVLVVFAISLAILYRKVVSTNMVHIVQRGRTTMPYGTGLEGGNVYYAWPSWIPKFGVTVIKLPVSNFDLPLDGYDAYDADRVPFKVDVTAFFRIADTALAAQRVATIEELHEQLHLIVKGAVRKVLAGDKVDSIMLERAKFGAAFTDEVVEQLKQWGVEPVKSMELMDIRDGAGSQVISNIMAKKTSQIEMESRRDVAENMRAAEMAEITAKREIDIQRQQAEQAVGERTAEKDKAVGIANQLARQEVLTQEKETKERDMAVKRVEEVRTAEIERDKQVVAAEQDKQTTVIIAEGNLEAERRNAQGIQAVGEAKAAAEKAMQLAPVEAQIVLAKEIGGNVGYQQYLMTIEGIKGYVVVGSKQAEALQKADVKVIANTGKPGEGMTSVMDLFTSKGGTHLASAVEAFAQSPLGQAMVDKLINPNPAKVSNPNPDKLTDAAPSDEGASEAKTE</sequence>
<dbReference type="Pfam" id="PF01145">
    <property type="entry name" value="Band_7"/>
    <property type="match status" value="1"/>
</dbReference>
<evidence type="ECO:0000259" key="3">
    <source>
        <dbReference type="SMART" id="SM00244"/>
    </source>
</evidence>
<proteinExistence type="predicted"/>
<dbReference type="Gene3D" id="3.30.479.30">
    <property type="entry name" value="Band 7 domain"/>
    <property type="match status" value="1"/>
</dbReference>
<organism evidence="4 5">
    <name type="scientific">Candidatus Kaiserbacteria bacterium RIFCSPLOWO2_12_FULL_45_26</name>
    <dbReference type="NCBI Taxonomy" id="1798525"/>
    <lineage>
        <taxon>Bacteria</taxon>
        <taxon>Candidatus Kaiseribacteriota</taxon>
    </lineage>
</organism>
<dbReference type="STRING" id="1798525.A3G90_03900"/>
<feature type="region of interest" description="Disordered" evidence="1">
    <location>
        <begin position="434"/>
        <end position="464"/>
    </location>
</feature>
<evidence type="ECO:0000313" key="4">
    <source>
        <dbReference type="EMBL" id="OGG85172.1"/>
    </source>
</evidence>
<keyword evidence="2" id="KW-1133">Transmembrane helix</keyword>
<dbReference type="InterPro" id="IPR036013">
    <property type="entry name" value="Band_7/SPFH_dom_sf"/>
</dbReference>
<feature type="domain" description="Band 7" evidence="3">
    <location>
        <begin position="26"/>
        <end position="196"/>
    </location>
</feature>
<dbReference type="Proteomes" id="UP000177325">
    <property type="component" value="Unassembled WGS sequence"/>
</dbReference>
<dbReference type="SMART" id="SM00244">
    <property type="entry name" value="PHB"/>
    <property type="match status" value="1"/>
</dbReference>
<dbReference type="EMBL" id="MFMM01000001">
    <property type="protein sequence ID" value="OGG85172.1"/>
    <property type="molecule type" value="Genomic_DNA"/>
</dbReference>
<evidence type="ECO:0000256" key="2">
    <source>
        <dbReference type="SAM" id="Phobius"/>
    </source>
</evidence>